<reference evidence="2" key="1">
    <citation type="journal article" date="2020" name="New Phytol.">
        <title>Comparative genomics reveals dynamic genome evolution in host specialist ectomycorrhizal fungi.</title>
        <authorList>
            <person name="Lofgren L.A."/>
            <person name="Nguyen N.H."/>
            <person name="Vilgalys R."/>
            <person name="Ruytinx J."/>
            <person name="Liao H.L."/>
            <person name="Branco S."/>
            <person name="Kuo A."/>
            <person name="LaButti K."/>
            <person name="Lipzen A."/>
            <person name="Andreopoulos W."/>
            <person name="Pangilinan J."/>
            <person name="Riley R."/>
            <person name="Hundley H."/>
            <person name="Na H."/>
            <person name="Barry K."/>
            <person name="Grigoriev I.V."/>
            <person name="Stajich J.E."/>
            <person name="Kennedy P.G."/>
        </authorList>
    </citation>
    <scope>NUCLEOTIDE SEQUENCE</scope>
    <source>
        <strain evidence="2">FC203</strain>
    </source>
</reference>
<keyword evidence="3" id="KW-1185">Reference proteome</keyword>
<dbReference type="EMBL" id="JABBWK010000095">
    <property type="protein sequence ID" value="KAG1893587.1"/>
    <property type="molecule type" value="Genomic_DNA"/>
</dbReference>
<feature type="transmembrane region" description="Helical" evidence="1">
    <location>
        <begin position="58"/>
        <end position="83"/>
    </location>
</feature>
<keyword evidence="1" id="KW-1133">Transmembrane helix</keyword>
<sequence length="353" mass="39038">MYTPSYPTVTQLTSIFVPYSTAVVSGSDSSSHVFSYRSAAHIQPICIGDGLDSTSDGVIATVVLPTSVGLAVWTQLVWQLLFAVLRPCYRQIYALREWLRTHRLSSNLGAFLFPSVPLVPPIPSDVPDTGRSVPARARLFPSDEELSQRTLWTCLIVVLGWSLVGLVGALPLYLVSTPCLAHLSGDPDFAGVYSTIQDLSLIRLLQLLEADSASTNTTYSVLNVLDGDKQASKVRLRIVVLAILVVFAVTLPALYEILKEIHNLITFRRRWLEVRCEGKEMGWLSSRKASGFAGWGEKRIKDHFVKIGLSSSLGGSSRSNNRPLQHSCRTQSYYQNSQDSVFEVDVQSLFTVW</sequence>
<dbReference type="RefSeq" id="XP_041219163.1">
    <property type="nucleotide sequence ID" value="XM_041370102.1"/>
</dbReference>
<feature type="transmembrane region" description="Helical" evidence="1">
    <location>
        <begin position="238"/>
        <end position="258"/>
    </location>
</feature>
<gene>
    <name evidence="2" type="ORF">F5891DRAFT_1258672</name>
</gene>
<protein>
    <submittedName>
        <fullName evidence="2">Uncharacterized protein</fullName>
    </submittedName>
</protein>
<comment type="caution">
    <text evidence="2">The sequence shown here is derived from an EMBL/GenBank/DDBJ whole genome shotgun (WGS) entry which is preliminary data.</text>
</comment>
<keyword evidence="1" id="KW-0812">Transmembrane</keyword>
<keyword evidence="1" id="KW-0472">Membrane</keyword>
<accession>A0AAD4DTR8</accession>
<organism evidence="2 3">
    <name type="scientific">Suillus fuscotomentosus</name>
    <dbReference type="NCBI Taxonomy" id="1912939"/>
    <lineage>
        <taxon>Eukaryota</taxon>
        <taxon>Fungi</taxon>
        <taxon>Dikarya</taxon>
        <taxon>Basidiomycota</taxon>
        <taxon>Agaricomycotina</taxon>
        <taxon>Agaricomycetes</taxon>
        <taxon>Agaricomycetidae</taxon>
        <taxon>Boletales</taxon>
        <taxon>Suillineae</taxon>
        <taxon>Suillaceae</taxon>
        <taxon>Suillus</taxon>
    </lineage>
</organism>
<evidence type="ECO:0000313" key="3">
    <source>
        <dbReference type="Proteomes" id="UP001195769"/>
    </source>
</evidence>
<dbReference type="Proteomes" id="UP001195769">
    <property type="component" value="Unassembled WGS sequence"/>
</dbReference>
<feature type="transmembrane region" description="Helical" evidence="1">
    <location>
        <begin position="150"/>
        <end position="175"/>
    </location>
</feature>
<name>A0AAD4DTR8_9AGAM</name>
<dbReference type="AlphaFoldDB" id="A0AAD4DTR8"/>
<proteinExistence type="predicted"/>
<evidence type="ECO:0000256" key="1">
    <source>
        <dbReference type="SAM" id="Phobius"/>
    </source>
</evidence>
<dbReference type="GeneID" id="64664400"/>
<evidence type="ECO:0000313" key="2">
    <source>
        <dbReference type="EMBL" id="KAG1893587.1"/>
    </source>
</evidence>